<dbReference type="OrthoDB" id="10035376at2759"/>
<dbReference type="Gene3D" id="1.20.1070.10">
    <property type="entry name" value="Rhodopsin 7-helix transmembrane proteins"/>
    <property type="match status" value="1"/>
</dbReference>
<keyword evidence="2" id="KW-1003">Cell membrane</keyword>
<dbReference type="AlphaFoldDB" id="A0A8S3ZXW7"/>
<keyword evidence="10" id="KW-0675">Receptor</keyword>
<keyword evidence="3" id="KW-0433">Leucine-rich repeat</keyword>
<dbReference type="CDD" id="cd00112">
    <property type="entry name" value="LDLa"/>
    <property type="match status" value="1"/>
</dbReference>
<keyword evidence="5" id="KW-0677">Repeat</keyword>
<dbReference type="SUPFAM" id="SSF52058">
    <property type="entry name" value="L domain-like"/>
    <property type="match status" value="1"/>
</dbReference>
<evidence type="ECO:0000256" key="4">
    <source>
        <dbReference type="ARBA" id="ARBA00022692"/>
    </source>
</evidence>
<feature type="transmembrane region" description="Helical" evidence="13">
    <location>
        <begin position="342"/>
        <end position="365"/>
    </location>
</feature>
<dbReference type="PROSITE" id="PS00237">
    <property type="entry name" value="G_PROTEIN_RECEP_F1_1"/>
    <property type="match status" value="1"/>
</dbReference>
<dbReference type="GO" id="GO:0009755">
    <property type="term" value="P:hormone-mediated signaling pathway"/>
    <property type="evidence" value="ECO:0007669"/>
    <property type="project" value="TreeGrafter"/>
</dbReference>
<comment type="caution">
    <text evidence="12">Lacks conserved residue(s) required for the propagation of feature annotation.</text>
</comment>
<evidence type="ECO:0000256" key="7">
    <source>
        <dbReference type="ARBA" id="ARBA00023040"/>
    </source>
</evidence>
<keyword evidence="4 13" id="KW-0812">Transmembrane</keyword>
<evidence type="ECO:0000259" key="14">
    <source>
        <dbReference type="PROSITE" id="PS50262"/>
    </source>
</evidence>
<dbReference type="PROSITE" id="PS50068">
    <property type="entry name" value="LDLRA_2"/>
    <property type="match status" value="1"/>
</dbReference>
<dbReference type="InterPro" id="IPR017452">
    <property type="entry name" value="GPCR_Rhodpsn_7TM"/>
</dbReference>
<keyword evidence="7" id="KW-0297">G-protein coupled receptor</keyword>
<evidence type="ECO:0000256" key="1">
    <source>
        <dbReference type="ARBA" id="ARBA00004651"/>
    </source>
</evidence>
<feature type="transmembrane region" description="Helical" evidence="13">
    <location>
        <begin position="434"/>
        <end position="452"/>
    </location>
</feature>
<dbReference type="SMART" id="SM00192">
    <property type="entry name" value="LDLa"/>
    <property type="match status" value="2"/>
</dbReference>
<dbReference type="GO" id="GO:0008528">
    <property type="term" value="F:G protein-coupled peptide receptor activity"/>
    <property type="evidence" value="ECO:0007669"/>
    <property type="project" value="TreeGrafter"/>
</dbReference>
<keyword evidence="8 13" id="KW-0472">Membrane</keyword>
<dbReference type="EMBL" id="CAJHNH020004779">
    <property type="protein sequence ID" value="CAG5131656.1"/>
    <property type="molecule type" value="Genomic_DNA"/>
</dbReference>
<feature type="transmembrane region" description="Helical" evidence="13">
    <location>
        <begin position="461"/>
        <end position="482"/>
    </location>
</feature>
<dbReference type="SUPFAM" id="SSF81321">
    <property type="entry name" value="Family A G protein-coupled receptor-like"/>
    <property type="match status" value="1"/>
</dbReference>
<dbReference type="GO" id="GO:0016500">
    <property type="term" value="F:protein-hormone receptor activity"/>
    <property type="evidence" value="ECO:0007669"/>
    <property type="project" value="InterPro"/>
</dbReference>
<sequence>MKHLHDCEHHVCPEGYIKCPRSYCIPVHYFQNKEYDCPRGEDELDVLINCPGYFVCASSNICLHPDHVCDDYLHCPEGDDELNCLVTCRSGFQCLGGAVTLDGYDVSIPLTDFRFVDSRTRYLDVSGVNISAVFPSFPRGHFYNLLKATFSGCSITHIDATPSSQNQLRSMLWIDLSYNFIQSVSVTSIFRYMIGLRTVNLSYNPYLVYMHNDAFSTYSTTSAIVEIDLSNTGLSAINSAIFVPLNNLERLFLRNTPLSEIRGDMFPAGFVLQQLDLRGVVVQHLYANMFTNVIIEQSLFTDTFKLCCPQLHNKNTPAGYCKAPRDPFSSCADLISEQILRILLWVNGFLALIGNISVIIYRLLFEKKILRMAYGHFVTHLSFSDLLMGIYLIIIAAADTYYRGSYVWDELQWRSSAACKVSGFLSTLSNETSTIFITLITLDRFLVIRFPFGQLRISGKLINILCILSWALGFLIATVPLLPPFDHWTIYNSNGMCLGLPLTNRRQPGWQFSTTIFIFLNFFLFMFIAIGQVVIYRTMSDTRINKANITNASSRRAQDLAIAKHLSLIAITDFLCWCPVGVIGLLALDGHDISMEAYAWLAVLVLPVNSALNPLLYTIPAVMKKWRLFKADTSCYVTTNS</sequence>
<dbReference type="PANTHER" id="PTHR24372:SF77">
    <property type="entry name" value="G-PROTEIN COUPLED RECEPTORS FAMILY 1 PROFILE DOMAIN-CONTAINING PROTEIN"/>
    <property type="match status" value="1"/>
</dbReference>
<feature type="transmembrane region" description="Helical" evidence="13">
    <location>
        <begin position="598"/>
        <end position="619"/>
    </location>
</feature>
<evidence type="ECO:0000256" key="6">
    <source>
        <dbReference type="ARBA" id="ARBA00022989"/>
    </source>
</evidence>
<reference evidence="15" key="1">
    <citation type="submission" date="2021-04" db="EMBL/GenBank/DDBJ databases">
        <authorList>
            <consortium name="Molecular Ecology Group"/>
        </authorList>
    </citation>
    <scope>NUCLEOTIDE SEQUENCE</scope>
</reference>
<dbReference type="InterPro" id="IPR002131">
    <property type="entry name" value="Gphrmn_rcpt_fam"/>
</dbReference>
<comment type="caution">
    <text evidence="15">The sequence shown here is derived from an EMBL/GenBank/DDBJ whole genome shotgun (WGS) entry which is preliminary data.</text>
</comment>
<keyword evidence="6 13" id="KW-1133">Transmembrane helix</keyword>
<feature type="transmembrane region" description="Helical" evidence="13">
    <location>
        <begin position="377"/>
        <end position="398"/>
    </location>
</feature>
<feature type="transmembrane region" description="Helical" evidence="13">
    <location>
        <begin position="510"/>
        <end position="536"/>
    </location>
</feature>
<dbReference type="SUPFAM" id="SSF57424">
    <property type="entry name" value="LDL receptor-like module"/>
    <property type="match status" value="2"/>
</dbReference>
<evidence type="ECO:0000313" key="16">
    <source>
        <dbReference type="Proteomes" id="UP000678393"/>
    </source>
</evidence>
<accession>A0A8S3ZXW7</accession>
<feature type="disulfide bond" evidence="12">
    <location>
        <begin position="50"/>
        <end position="62"/>
    </location>
</feature>
<dbReference type="Pfam" id="PF00001">
    <property type="entry name" value="7tm_1"/>
    <property type="match status" value="1"/>
</dbReference>
<evidence type="ECO:0000256" key="12">
    <source>
        <dbReference type="PROSITE-ProRule" id="PRU00124"/>
    </source>
</evidence>
<evidence type="ECO:0000256" key="8">
    <source>
        <dbReference type="ARBA" id="ARBA00023136"/>
    </source>
</evidence>
<dbReference type="InterPro" id="IPR032675">
    <property type="entry name" value="LRR_dom_sf"/>
</dbReference>
<comment type="subcellular location">
    <subcellularLocation>
        <location evidence="1">Cell membrane</location>
        <topology evidence="1">Multi-pass membrane protein</topology>
    </subcellularLocation>
</comment>
<organism evidence="15 16">
    <name type="scientific">Candidula unifasciata</name>
    <dbReference type="NCBI Taxonomy" id="100452"/>
    <lineage>
        <taxon>Eukaryota</taxon>
        <taxon>Metazoa</taxon>
        <taxon>Spiralia</taxon>
        <taxon>Lophotrochozoa</taxon>
        <taxon>Mollusca</taxon>
        <taxon>Gastropoda</taxon>
        <taxon>Heterobranchia</taxon>
        <taxon>Euthyneura</taxon>
        <taxon>Panpulmonata</taxon>
        <taxon>Eupulmonata</taxon>
        <taxon>Stylommatophora</taxon>
        <taxon>Helicina</taxon>
        <taxon>Helicoidea</taxon>
        <taxon>Geomitridae</taxon>
        <taxon>Candidula</taxon>
    </lineage>
</organism>
<dbReference type="Proteomes" id="UP000678393">
    <property type="component" value="Unassembled WGS sequence"/>
</dbReference>
<keyword evidence="16" id="KW-1185">Reference proteome</keyword>
<dbReference type="PROSITE" id="PS50262">
    <property type="entry name" value="G_PROTEIN_RECEP_F1_2"/>
    <property type="match status" value="1"/>
</dbReference>
<evidence type="ECO:0000256" key="9">
    <source>
        <dbReference type="ARBA" id="ARBA00023157"/>
    </source>
</evidence>
<evidence type="ECO:0000313" key="15">
    <source>
        <dbReference type="EMBL" id="CAG5131656.1"/>
    </source>
</evidence>
<protein>
    <recommendedName>
        <fullName evidence="14">G-protein coupled receptors family 1 profile domain-containing protein</fullName>
    </recommendedName>
</protein>
<keyword evidence="11" id="KW-0807">Transducer</keyword>
<evidence type="ECO:0000256" key="13">
    <source>
        <dbReference type="SAM" id="Phobius"/>
    </source>
</evidence>
<evidence type="ECO:0000256" key="2">
    <source>
        <dbReference type="ARBA" id="ARBA00022475"/>
    </source>
</evidence>
<name>A0A8S3ZXW7_9EUPU</name>
<evidence type="ECO:0000256" key="3">
    <source>
        <dbReference type="ARBA" id="ARBA00022614"/>
    </source>
</evidence>
<feature type="domain" description="G-protein coupled receptors family 1 profile" evidence="14">
    <location>
        <begin position="354"/>
        <end position="617"/>
    </location>
</feature>
<evidence type="ECO:0000256" key="10">
    <source>
        <dbReference type="ARBA" id="ARBA00023170"/>
    </source>
</evidence>
<dbReference type="InterPro" id="IPR000276">
    <property type="entry name" value="GPCR_Rhodpsn"/>
</dbReference>
<dbReference type="PRINTS" id="PR00373">
    <property type="entry name" value="GLYCHORMONER"/>
</dbReference>
<keyword evidence="9 12" id="KW-1015">Disulfide bond</keyword>
<feature type="disulfide bond" evidence="12">
    <location>
        <begin position="69"/>
        <end position="84"/>
    </location>
</feature>
<evidence type="ECO:0000256" key="5">
    <source>
        <dbReference type="ARBA" id="ARBA00022737"/>
    </source>
</evidence>
<gene>
    <name evidence="15" type="ORF">CUNI_LOCUS17214</name>
</gene>
<dbReference type="Gene3D" id="4.10.400.10">
    <property type="entry name" value="Low-density Lipoprotein Receptor"/>
    <property type="match status" value="2"/>
</dbReference>
<dbReference type="InterPro" id="IPR036055">
    <property type="entry name" value="LDL_receptor-like_sf"/>
</dbReference>
<dbReference type="InterPro" id="IPR002172">
    <property type="entry name" value="LDrepeatLR_classA_rpt"/>
</dbReference>
<feature type="transmembrane region" description="Helical" evidence="13">
    <location>
        <begin position="565"/>
        <end position="586"/>
    </location>
</feature>
<dbReference type="GO" id="GO:0007189">
    <property type="term" value="P:adenylate cyclase-activating G protein-coupled receptor signaling pathway"/>
    <property type="evidence" value="ECO:0007669"/>
    <property type="project" value="TreeGrafter"/>
</dbReference>
<dbReference type="PRINTS" id="PR00237">
    <property type="entry name" value="GPCRRHODOPSN"/>
</dbReference>
<proteinExistence type="predicted"/>
<evidence type="ECO:0000256" key="11">
    <source>
        <dbReference type="ARBA" id="ARBA00023224"/>
    </source>
</evidence>
<dbReference type="GO" id="GO:0005886">
    <property type="term" value="C:plasma membrane"/>
    <property type="evidence" value="ECO:0007669"/>
    <property type="project" value="UniProtKB-SubCell"/>
</dbReference>
<dbReference type="PANTHER" id="PTHR24372">
    <property type="entry name" value="GLYCOPROTEIN HORMONE RECEPTOR"/>
    <property type="match status" value="1"/>
</dbReference>
<dbReference type="Gene3D" id="3.80.10.10">
    <property type="entry name" value="Ribonuclease Inhibitor"/>
    <property type="match status" value="2"/>
</dbReference>